<dbReference type="InterPro" id="IPR027482">
    <property type="entry name" value="Sec1-like_dom2"/>
</dbReference>
<reference evidence="3 4" key="1">
    <citation type="submission" date="2017-03" db="EMBL/GenBank/DDBJ databases">
        <title>WGS assembly of Porphyra umbilicalis.</title>
        <authorList>
            <person name="Brawley S.H."/>
            <person name="Blouin N.A."/>
            <person name="Ficko-Blean E."/>
            <person name="Wheeler G.L."/>
            <person name="Lohr M."/>
            <person name="Goodson H.V."/>
            <person name="Jenkins J.W."/>
            <person name="Blaby-Haas C.E."/>
            <person name="Helliwell K.E."/>
            <person name="Chan C."/>
            <person name="Marriage T."/>
            <person name="Bhattacharya D."/>
            <person name="Klein A.S."/>
            <person name="Badis Y."/>
            <person name="Brodie J."/>
            <person name="Cao Y."/>
            <person name="Collen J."/>
            <person name="Dittami S.M."/>
            <person name="Gachon C.M."/>
            <person name="Green B.R."/>
            <person name="Karpowicz S."/>
            <person name="Kim J.W."/>
            <person name="Kudahl U."/>
            <person name="Lin S."/>
            <person name="Michel G."/>
            <person name="Mittag M."/>
            <person name="Olson B.J."/>
            <person name="Pangilinan J."/>
            <person name="Peng Y."/>
            <person name="Qiu H."/>
            <person name="Shu S."/>
            <person name="Singer J.T."/>
            <person name="Smith A.G."/>
            <person name="Sprecher B.N."/>
            <person name="Wagner V."/>
            <person name="Wang W."/>
            <person name="Wang Z.-Y."/>
            <person name="Yan J."/>
            <person name="Yarish C."/>
            <person name="Zoeuner-Riek S."/>
            <person name="Zhuang Y."/>
            <person name="Zou Y."/>
            <person name="Lindquist E.A."/>
            <person name="Grimwood J."/>
            <person name="Barry K."/>
            <person name="Rokhsar D.S."/>
            <person name="Schmutz J."/>
            <person name="Stiller J.W."/>
            <person name="Grossman A.R."/>
            <person name="Prochnik S.E."/>
        </authorList>
    </citation>
    <scope>NUCLEOTIDE SEQUENCE [LARGE SCALE GENOMIC DNA]</scope>
    <source>
        <strain evidence="3">4086291</strain>
    </source>
</reference>
<dbReference type="Gene3D" id="1.25.40.60">
    <property type="match status" value="1"/>
</dbReference>
<dbReference type="SUPFAM" id="SSF56815">
    <property type="entry name" value="Sec1/munc18-like (SM) proteins"/>
    <property type="match status" value="1"/>
</dbReference>
<dbReference type="Proteomes" id="UP000218209">
    <property type="component" value="Unassembled WGS sequence"/>
</dbReference>
<evidence type="ECO:0000313" key="4">
    <source>
        <dbReference type="Proteomes" id="UP000218209"/>
    </source>
</evidence>
<evidence type="ECO:0008006" key="5">
    <source>
        <dbReference type="Google" id="ProtNLM"/>
    </source>
</evidence>
<dbReference type="Gene3D" id="3.40.50.2060">
    <property type="match status" value="1"/>
</dbReference>
<dbReference type="AlphaFoldDB" id="A0A1X6P6K5"/>
<dbReference type="PANTHER" id="PTHR11679">
    <property type="entry name" value="VESICLE PROTEIN SORTING-ASSOCIATED"/>
    <property type="match status" value="1"/>
</dbReference>
<dbReference type="InterPro" id="IPR043127">
    <property type="entry name" value="Sec-1-like_dom3a"/>
</dbReference>
<feature type="compositionally biased region" description="Gly residues" evidence="2">
    <location>
        <begin position="291"/>
        <end position="304"/>
    </location>
</feature>
<gene>
    <name evidence="3" type="ORF">BU14_0189s0009</name>
</gene>
<proteinExistence type="inferred from homology"/>
<keyword evidence="4" id="KW-1185">Reference proteome</keyword>
<dbReference type="OrthoDB" id="10251230at2759"/>
<dbReference type="Pfam" id="PF00995">
    <property type="entry name" value="Sec1"/>
    <property type="match status" value="1"/>
</dbReference>
<dbReference type="GO" id="GO:0016192">
    <property type="term" value="P:vesicle-mediated transport"/>
    <property type="evidence" value="ECO:0007669"/>
    <property type="project" value="InterPro"/>
</dbReference>
<dbReference type="Gene3D" id="3.40.50.1910">
    <property type="match status" value="1"/>
</dbReference>
<organism evidence="3 4">
    <name type="scientific">Porphyra umbilicalis</name>
    <name type="common">Purple laver</name>
    <name type="synonym">Red alga</name>
    <dbReference type="NCBI Taxonomy" id="2786"/>
    <lineage>
        <taxon>Eukaryota</taxon>
        <taxon>Rhodophyta</taxon>
        <taxon>Bangiophyceae</taxon>
        <taxon>Bangiales</taxon>
        <taxon>Bangiaceae</taxon>
        <taxon>Porphyra</taxon>
    </lineage>
</organism>
<dbReference type="EMBL" id="KV918865">
    <property type="protein sequence ID" value="OSX76474.1"/>
    <property type="molecule type" value="Genomic_DNA"/>
</dbReference>
<dbReference type="InterPro" id="IPR043154">
    <property type="entry name" value="Sec-1-like_dom1"/>
</dbReference>
<dbReference type="InterPro" id="IPR001619">
    <property type="entry name" value="Sec1-like"/>
</dbReference>
<sequence length="803" mass="81122">MADPRFSVLVRQRALLIDMLDSIGAATDAGVVSGSLGPYGRNRGTLGDGGGVLSGPADGASAAVWKVLVYDATARDIIAPLLQVSDLRAHGVTLHLSAAASRQAIPDVPAVYLLAPTPDNVDRVAADAGAGLYDGLHVHWTSSLPRELLESLADAVARAGVPATSIATMYDLYANFVSLEHDLFVLNLPPTPAAVNASMAAPGGVAANPSSSQTFAALHAVGVTDGVIEAVVLAIVDGLFCVCATLTAVPIIRAPLGGAAEMVATQLDVRLREHFRARNGALAPDVRRRGPGGGASSGPPSGSGAGVMAQPVLIILDRTVDLAVMLRHAWTYQALASDVLGVRLNRVRVAAPGDAGGPTSMSAGAPTRTYDLDVARDEFWATNAGAPFPAVADAVAAALTEYQAAVADVSRTAGAVGGGGCGDGDAVSLDSVAAQLDSSASGGAGAGAEKLAAALTRLPALRKRKALIDMHTTLATALLEAIHLRGIDTLYTMEDELLAVAGSSGGTAAAAAAEAVRVALQWVRMGSSPPAGASPGAPAVAATDTDRLRLALIAALCAPDEQREGALKEAATALTASGVRDTRAIAFVRANKRFTRSMSAAALVPGSVAAPDHRRTLTSDSTIGLGNADADVAARLLQGSASMASAASALAASTQLDKVVSSAVKLGVQGFHSVAANLNKRLTNGAEKACATSRIVDALMGGGGDNGCGGEAAVPAAAATTLVNEYGYWDPQSLRGARPAGRPRHQGAIVFMVGGGSYVEYHNVKEHAGRGGDGHRQVVYGATEMITGDAFLAQLQSLGGPLT</sequence>
<dbReference type="InterPro" id="IPR036045">
    <property type="entry name" value="Sec1-like_sf"/>
</dbReference>
<protein>
    <recommendedName>
        <fullName evidence="5">Sec1-like protein</fullName>
    </recommendedName>
</protein>
<evidence type="ECO:0000313" key="3">
    <source>
        <dbReference type="EMBL" id="OSX76474.1"/>
    </source>
</evidence>
<evidence type="ECO:0000256" key="2">
    <source>
        <dbReference type="SAM" id="MobiDB-lite"/>
    </source>
</evidence>
<name>A0A1X6P6K5_PORUM</name>
<feature type="region of interest" description="Disordered" evidence="2">
    <location>
        <begin position="280"/>
        <end position="304"/>
    </location>
</feature>
<evidence type="ECO:0000256" key="1">
    <source>
        <dbReference type="ARBA" id="ARBA00009884"/>
    </source>
</evidence>
<accession>A0A1X6P6K5</accession>
<dbReference type="Gene3D" id="3.90.830.10">
    <property type="entry name" value="Syntaxin Binding Protein 1, Chain A, domain 2"/>
    <property type="match status" value="1"/>
</dbReference>
<comment type="similarity">
    <text evidence="1">Belongs to the STXBP/unc-18/SEC1 family.</text>
</comment>